<dbReference type="InterPro" id="IPR001906">
    <property type="entry name" value="Terpene_synth_N"/>
</dbReference>
<comment type="caution">
    <text evidence="9">The sequence shown here is derived from an EMBL/GenBank/DDBJ whole genome shotgun (WGS) entry which is preliminary data.</text>
</comment>
<evidence type="ECO:0000256" key="3">
    <source>
        <dbReference type="ARBA" id="ARBA00022723"/>
    </source>
</evidence>
<name>A0A6G1DBJ9_9ORYZ</name>
<dbReference type="GO" id="GO:0000287">
    <property type="term" value="F:magnesium ion binding"/>
    <property type="evidence" value="ECO:0007669"/>
    <property type="project" value="InterPro"/>
</dbReference>
<organism evidence="9 10">
    <name type="scientific">Oryza meyeriana var. granulata</name>
    <dbReference type="NCBI Taxonomy" id="110450"/>
    <lineage>
        <taxon>Eukaryota</taxon>
        <taxon>Viridiplantae</taxon>
        <taxon>Streptophyta</taxon>
        <taxon>Embryophyta</taxon>
        <taxon>Tracheophyta</taxon>
        <taxon>Spermatophyta</taxon>
        <taxon>Magnoliopsida</taxon>
        <taxon>Liliopsida</taxon>
        <taxon>Poales</taxon>
        <taxon>Poaceae</taxon>
        <taxon>BOP clade</taxon>
        <taxon>Oryzoideae</taxon>
        <taxon>Oryzeae</taxon>
        <taxon>Oryzinae</taxon>
        <taxon>Oryza</taxon>
        <taxon>Oryza meyeriana</taxon>
    </lineage>
</organism>
<comment type="cofactor">
    <cofactor evidence="1">
        <name>Mg(2+)</name>
        <dbReference type="ChEBI" id="CHEBI:18420"/>
    </cofactor>
</comment>
<dbReference type="InterPro" id="IPR050148">
    <property type="entry name" value="Terpene_synthase-like"/>
</dbReference>
<evidence type="ECO:0000313" key="10">
    <source>
        <dbReference type="Proteomes" id="UP000479710"/>
    </source>
</evidence>
<evidence type="ECO:0000259" key="7">
    <source>
        <dbReference type="Pfam" id="PF01397"/>
    </source>
</evidence>
<keyword evidence="6" id="KW-0456">Lyase</keyword>
<evidence type="ECO:0000256" key="1">
    <source>
        <dbReference type="ARBA" id="ARBA00001946"/>
    </source>
</evidence>
<keyword evidence="10" id="KW-1185">Reference proteome</keyword>
<feature type="domain" description="Terpene synthase metal-binding" evidence="8">
    <location>
        <begin position="302"/>
        <end position="545"/>
    </location>
</feature>
<evidence type="ECO:0000256" key="5">
    <source>
        <dbReference type="ARBA" id="ARBA00022842"/>
    </source>
</evidence>
<dbReference type="GO" id="GO:0006952">
    <property type="term" value="P:defense response"/>
    <property type="evidence" value="ECO:0007669"/>
    <property type="project" value="UniProtKB-KW"/>
</dbReference>
<sequence length="610" mass="69824">MVQLVSDAPVLRVPLLRPTAAEPWRQHFRRPHSSSQRRPRGWMIRSNGLGVDTCKQPRNGYRQQKIMMYLNDGKTREKRDMIHDVRATLRSIREVSTTCTKLFMVDTLEKVGVSHYFSTEITSILDMAYKSWQQKDQEMIMDMEACAMAFRILRMHGYDISSDVLAHFSEGSRFSDSDSKALLELYKASKVRIMEDEWTLDKIGSWTAELLRQQLCSGRISTSVMPQEVECVLQLPFYSSTLQPLEHKRNIEHFSTNGIQMRKPAYLPRHAAEDILALAVAEYHSAQSLYQKEVQYLDRWIKEVRLDQLKFLRILPLDVFFFFASSMFPRESSEARMAAIQHCILTIAVDDLFDVAGSNEELENLVALFEKWDAYDEIGFCSENVETIFYAVYNTSNKIGSRAAEVQNRSVMTHIAELWLDMVRVMMKEAKWSRERQVPTMEEYLPVAEVSFALGPIVPPSLYLMGPELPEEVVGGTEYGELLRLMNVCCRLLNDMASYKREWAEGKVNSVMLQAGVRRAGEEVSPASVDAAKEEIRRMIEASKREMLRLVTREEAAAGGCGGSVPRLCKDMFWNMCKVVNLTYVKANGYCTLEEMLGAARAVVHEPLKV</sequence>
<comment type="similarity">
    <text evidence="2">Belongs to the terpene synthase family.</text>
</comment>
<dbReference type="SUPFAM" id="SSF48239">
    <property type="entry name" value="Terpenoid cyclases/Protein prenyltransferases"/>
    <property type="match status" value="1"/>
</dbReference>
<feature type="domain" description="Terpene synthase N-terminal" evidence="7">
    <location>
        <begin position="74"/>
        <end position="233"/>
    </location>
</feature>
<gene>
    <name evidence="9" type="ORF">E2562_037028</name>
</gene>
<dbReference type="OrthoDB" id="2343925at2759"/>
<dbReference type="PANTHER" id="PTHR31739:SF17">
    <property type="entry name" value="ENT-SANDARACOPIMARA-8(14),15-DIENE SYNTHASE, CHLOROPLASTIC"/>
    <property type="match status" value="1"/>
</dbReference>
<keyword evidence="4" id="KW-0611">Plant defense</keyword>
<keyword evidence="3" id="KW-0479">Metal-binding</keyword>
<dbReference type="InterPro" id="IPR005630">
    <property type="entry name" value="Terpene_synthase_metal-bd"/>
</dbReference>
<dbReference type="InterPro" id="IPR008930">
    <property type="entry name" value="Terpenoid_cyclase/PrenylTrfase"/>
</dbReference>
<evidence type="ECO:0000313" key="9">
    <source>
        <dbReference type="EMBL" id="KAF0909514.1"/>
    </source>
</evidence>
<evidence type="ECO:0000259" key="8">
    <source>
        <dbReference type="Pfam" id="PF03936"/>
    </source>
</evidence>
<dbReference type="InterPro" id="IPR036965">
    <property type="entry name" value="Terpene_synth_N_sf"/>
</dbReference>
<dbReference type="FunFam" id="1.50.10.130:FF:000002">
    <property type="entry name" value="Ent-copalyl diphosphate synthase, chloroplastic"/>
    <property type="match status" value="1"/>
</dbReference>
<dbReference type="Gene3D" id="1.10.600.10">
    <property type="entry name" value="Farnesyl Diphosphate Synthase"/>
    <property type="match status" value="1"/>
</dbReference>
<dbReference type="GO" id="GO:0010333">
    <property type="term" value="F:terpene synthase activity"/>
    <property type="evidence" value="ECO:0007669"/>
    <property type="project" value="InterPro"/>
</dbReference>
<dbReference type="PANTHER" id="PTHR31739">
    <property type="entry name" value="ENT-COPALYL DIPHOSPHATE SYNTHASE, CHLOROPLASTIC"/>
    <property type="match status" value="1"/>
</dbReference>
<dbReference type="SUPFAM" id="SSF48576">
    <property type="entry name" value="Terpenoid synthases"/>
    <property type="match status" value="1"/>
</dbReference>
<accession>A0A6G1DBJ9</accession>
<dbReference type="Pfam" id="PF03936">
    <property type="entry name" value="Terpene_synth_C"/>
    <property type="match status" value="1"/>
</dbReference>
<protein>
    <recommendedName>
        <fullName evidence="11">Terpene synthase metal-binding domain-containing protein</fullName>
    </recommendedName>
</protein>
<dbReference type="InterPro" id="IPR008949">
    <property type="entry name" value="Isoprenoid_synthase_dom_sf"/>
</dbReference>
<dbReference type="Pfam" id="PF01397">
    <property type="entry name" value="Terpene_synth"/>
    <property type="match status" value="1"/>
</dbReference>
<evidence type="ECO:0008006" key="11">
    <source>
        <dbReference type="Google" id="ProtNLM"/>
    </source>
</evidence>
<dbReference type="EMBL" id="SPHZ02000007">
    <property type="protein sequence ID" value="KAF0909514.1"/>
    <property type="molecule type" value="Genomic_DNA"/>
</dbReference>
<dbReference type="GO" id="GO:0016102">
    <property type="term" value="P:diterpenoid biosynthetic process"/>
    <property type="evidence" value="ECO:0007669"/>
    <property type="project" value="TreeGrafter"/>
</dbReference>
<dbReference type="Gene3D" id="1.50.10.130">
    <property type="entry name" value="Terpene synthase, N-terminal domain"/>
    <property type="match status" value="1"/>
</dbReference>
<keyword evidence="5" id="KW-0460">Magnesium</keyword>
<evidence type="ECO:0000256" key="4">
    <source>
        <dbReference type="ARBA" id="ARBA00022821"/>
    </source>
</evidence>
<proteinExistence type="inferred from homology"/>
<evidence type="ECO:0000256" key="2">
    <source>
        <dbReference type="ARBA" id="ARBA00006333"/>
    </source>
</evidence>
<dbReference type="Proteomes" id="UP000479710">
    <property type="component" value="Unassembled WGS sequence"/>
</dbReference>
<evidence type="ECO:0000256" key="6">
    <source>
        <dbReference type="ARBA" id="ARBA00023239"/>
    </source>
</evidence>
<dbReference type="FunFam" id="1.10.600.10:FF:000005">
    <property type="entry name" value="Ent-kaur-16-ene synthase, chloroplastic"/>
    <property type="match status" value="1"/>
</dbReference>
<reference evidence="9 10" key="1">
    <citation type="submission" date="2019-11" db="EMBL/GenBank/DDBJ databases">
        <title>Whole genome sequence of Oryza granulata.</title>
        <authorList>
            <person name="Li W."/>
        </authorList>
    </citation>
    <scope>NUCLEOTIDE SEQUENCE [LARGE SCALE GENOMIC DNA]</scope>
    <source>
        <strain evidence="10">cv. Menghai</strain>
        <tissue evidence="9">Leaf</tissue>
    </source>
</reference>
<dbReference type="AlphaFoldDB" id="A0A6G1DBJ9"/>